<feature type="domain" description="Topoisomerase 6 subunit A/Spo11 TOPRIM" evidence="14">
    <location>
        <begin position="192"/>
        <end position="361"/>
    </location>
</feature>
<evidence type="ECO:0000256" key="2">
    <source>
        <dbReference type="ARBA" id="ARBA00001946"/>
    </source>
</evidence>
<evidence type="ECO:0000256" key="1">
    <source>
        <dbReference type="ARBA" id="ARBA00000185"/>
    </source>
</evidence>
<evidence type="ECO:0000313" key="15">
    <source>
        <dbReference type="EMBL" id="NKE69447.1"/>
    </source>
</evidence>
<dbReference type="InterPro" id="IPR034136">
    <property type="entry name" value="TOPRIM_Topo6A/Spo11"/>
</dbReference>
<dbReference type="GO" id="GO:0003677">
    <property type="term" value="F:DNA binding"/>
    <property type="evidence" value="ECO:0007669"/>
    <property type="project" value="UniProtKB-UniRule"/>
</dbReference>
<dbReference type="Gene3D" id="1.10.10.10">
    <property type="entry name" value="Winged helix-like DNA-binding domain superfamily/Winged helix DNA-binding domain"/>
    <property type="match status" value="1"/>
</dbReference>
<dbReference type="PANTHER" id="PTHR10848">
    <property type="entry name" value="MEIOTIC RECOMBINATION PROTEIN SPO11"/>
    <property type="match status" value="1"/>
</dbReference>
<reference evidence="15 16" key="1">
    <citation type="journal article" date="2020" name="Nature">
        <title>Bacterial chemolithoautotrophy via manganese oxidation.</title>
        <authorList>
            <person name="Yu H."/>
            <person name="Leadbetter J.R."/>
        </authorList>
    </citation>
    <scope>NUCLEOTIDE SEQUENCE [LARGE SCALE GENOMIC DNA]</scope>
    <source>
        <strain evidence="15 16">Mn-1</strain>
    </source>
</reference>
<keyword evidence="16" id="KW-1185">Reference proteome</keyword>
<feature type="domain" description="Spo11/DNA topoisomerase VI subunit A N-terminal" evidence="12">
    <location>
        <begin position="72"/>
        <end position="141"/>
    </location>
</feature>
<dbReference type="RefSeq" id="WP_168057743.1">
    <property type="nucleotide sequence ID" value="NZ_VTOW01000001.1"/>
</dbReference>
<feature type="binding site" evidence="11">
    <location>
        <position position="197"/>
    </location>
    <ligand>
        <name>Mg(2+)</name>
        <dbReference type="ChEBI" id="CHEBI:18420"/>
    </ligand>
</feature>
<dbReference type="Pfam" id="PF20768">
    <property type="entry name" value="Topo_VI_alpha"/>
    <property type="match status" value="1"/>
</dbReference>
<evidence type="ECO:0000256" key="4">
    <source>
        <dbReference type="ARBA" id="ARBA00022723"/>
    </source>
</evidence>
<dbReference type="GO" id="GO:0003918">
    <property type="term" value="F:DNA topoisomerase type II (double strand cut, ATP-hydrolyzing) activity"/>
    <property type="evidence" value="ECO:0007669"/>
    <property type="project" value="UniProtKB-UniRule"/>
</dbReference>
<dbReference type="NCBIfam" id="NF003333">
    <property type="entry name" value="PRK04342.1-2"/>
    <property type="match status" value="1"/>
</dbReference>
<feature type="domain" description="Type II DNA topoisomerase VI subunit A all-beta" evidence="13">
    <location>
        <begin position="144"/>
        <end position="188"/>
    </location>
</feature>
<comment type="similarity">
    <text evidence="3 11">Belongs to the TOP6A family.</text>
</comment>
<dbReference type="PANTHER" id="PTHR10848:SF0">
    <property type="entry name" value="MEIOTIC RECOMBINATION PROTEIN SPO11"/>
    <property type="match status" value="1"/>
</dbReference>
<keyword evidence="9 11" id="KW-0238">DNA-binding</keyword>
<feature type="binding site" evidence="11">
    <location>
        <position position="249"/>
    </location>
    <ligand>
        <name>Mg(2+)</name>
        <dbReference type="ChEBI" id="CHEBI:18420"/>
    </ligand>
</feature>
<dbReference type="PRINTS" id="PR01550">
    <property type="entry name" value="TOP6AFAMILY"/>
</dbReference>
<evidence type="ECO:0000313" key="16">
    <source>
        <dbReference type="Proteomes" id="UP000534783"/>
    </source>
</evidence>
<dbReference type="InterPro" id="IPR013049">
    <property type="entry name" value="Spo11/TopoVI_A_N"/>
</dbReference>
<evidence type="ECO:0000256" key="3">
    <source>
        <dbReference type="ARBA" id="ARBA00006559"/>
    </source>
</evidence>
<proteinExistence type="inferred from homology"/>
<dbReference type="EMBL" id="VTOW01000001">
    <property type="protein sequence ID" value="NKE69447.1"/>
    <property type="molecule type" value="Genomic_DNA"/>
</dbReference>
<keyword evidence="7 11" id="KW-0460">Magnesium</keyword>
<organism evidence="15 16">
    <name type="scientific">Candidatus Manganitrophus noduliformans</name>
    <dbReference type="NCBI Taxonomy" id="2606439"/>
    <lineage>
        <taxon>Bacteria</taxon>
        <taxon>Pseudomonadati</taxon>
        <taxon>Nitrospirota</taxon>
        <taxon>Nitrospiria</taxon>
        <taxon>Candidatus Troglogloeales</taxon>
        <taxon>Candidatus Manganitrophaceae</taxon>
        <taxon>Candidatus Manganitrophus</taxon>
    </lineage>
</organism>
<dbReference type="GO" id="GO:0005694">
    <property type="term" value="C:chromosome"/>
    <property type="evidence" value="ECO:0007669"/>
    <property type="project" value="InterPro"/>
</dbReference>
<dbReference type="InterPro" id="IPR036078">
    <property type="entry name" value="Spo11/TopoVI_A_sf"/>
</dbReference>
<evidence type="ECO:0000259" key="12">
    <source>
        <dbReference type="Pfam" id="PF04406"/>
    </source>
</evidence>
<dbReference type="Gene3D" id="3.40.1360.10">
    <property type="match status" value="1"/>
</dbReference>
<dbReference type="InterPro" id="IPR036388">
    <property type="entry name" value="WH-like_DNA-bd_sf"/>
</dbReference>
<dbReference type="InterPro" id="IPR002815">
    <property type="entry name" value="Spo11/TopoVI_A"/>
</dbReference>
<name>A0A7X6DLJ3_9BACT</name>
<dbReference type="EC" id="5.6.2.2" evidence="11"/>
<keyword evidence="4 11" id="KW-0479">Metal-binding</keyword>
<dbReference type="GO" id="GO:0006260">
    <property type="term" value="P:DNA replication"/>
    <property type="evidence" value="ECO:0007669"/>
    <property type="project" value="UniProtKB-UniRule"/>
</dbReference>
<comment type="caution">
    <text evidence="15">The sequence shown here is derived from an EMBL/GenBank/DDBJ whole genome shotgun (WGS) entry which is preliminary data.</text>
</comment>
<protein>
    <recommendedName>
        <fullName evidence="11">Type 2 DNA topoisomerase 6 subunit A</fullName>
        <ecNumber evidence="11">5.6.2.2</ecNumber>
    </recommendedName>
    <alternativeName>
        <fullName evidence="11">Type II DNA topoisomerase VI subunit A</fullName>
    </alternativeName>
</protein>
<sequence>MAKKKEHKTTPVEKKLIGVADTVIHAAERRQDPTLSIPVRSLSNVTFSEKKGMIEMGKKKQERSFFNVGMAKKFMQTVLVADALSELQRAGLTTSLREIYYRTKHTLKDSHENTFDSQDESDPVIEDLEASLEALREELHVRAESAGSVVGPLVLVDDGDTVNCTRLGKGGYSVPSIVEPEYLSIKKCTADFVLLVEKGTQWNRLSEDKFWRRYNCILLTGNGQPPRGIRRLTRRLHEEKGLPVYVLVDNDPWGYYIYSVVKQGSINLAFESQRMAIPKAKFIGLSSGDPETYGLPRNVGIKLNEKDIARAKELLAYPWFQKSDWQKEIKRMLQSGLKYELDALANKDFQYLTKKYLPKKLKERDWLD</sequence>
<dbReference type="AlphaFoldDB" id="A0A7X6DLJ3"/>
<keyword evidence="10 11" id="KW-0413">Isomerase</keyword>
<dbReference type="SUPFAM" id="SSF56726">
    <property type="entry name" value="DNA topoisomerase IV, alpha subunit"/>
    <property type="match status" value="1"/>
</dbReference>
<keyword evidence="8 11" id="KW-0799">Topoisomerase</keyword>
<comment type="function">
    <text evidence="11">Relaxes both positive and negative superturns and exhibits a strong decatenase activity.</text>
</comment>
<evidence type="ECO:0000256" key="7">
    <source>
        <dbReference type="ARBA" id="ARBA00022842"/>
    </source>
</evidence>
<evidence type="ECO:0000259" key="14">
    <source>
        <dbReference type="Pfam" id="PF21180"/>
    </source>
</evidence>
<dbReference type="Pfam" id="PF04406">
    <property type="entry name" value="TP6A_N"/>
    <property type="match status" value="1"/>
</dbReference>
<dbReference type="CDD" id="cd00223">
    <property type="entry name" value="TOPRIM_TopoIIB_SPO"/>
    <property type="match status" value="1"/>
</dbReference>
<accession>A0A7X6DLJ3</accession>
<evidence type="ECO:0000256" key="6">
    <source>
        <dbReference type="ARBA" id="ARBA00022840"/>
    </source>
</evidence>
<dbReference type="Proteomes" id="UP000534783">
    <property type="component" value="Unassembled WGS sequence"/>
</dbReference>
<keyword evidence="5 11" id="KW-0547">Nucleotide-binding</keyword>
<evidence type="ECO:0000256" key="9">
    <source>
        <dbReference type="ARBA" id="ARBA00023125"/>
    </source>
</evidence>
<dbReference type="InterPro" id="IPR004085">
    <property type="entry name" value="TopoVI_A"/>
</dbReference>
<evidence type="ECO:0000256" key="5">
    <source>
        <dbReference type="ARBA" id="ARBA00022741"/>
    </source>
</evidence>
<evidence type="ECO:0000256" key="10">
    <source>
        <dbReference type="ARBA" id="ARBA00023235"/>
    </source>
</evidence>
<dbReference type="HAMAP" id="MF_00132">
    <property type="entry name" value="Top6A"/>
    <property type="match status" value="1"/>
</dbReference>
<dbReference type="GO" id="GO:0005524">
    <property type="term" value="F:ATP binding"/>
    <property type="evidence" value="ECO:0007669"/>
    <property type="project" value="UniProtKB-KW"/>
</dbReference>
<evidence type="ECO:0000256" key="11">
    <source>
        <dbReference type="HAMAP-Rule" id="MF_00132"/>
    </source>
</evidence>
<dbReference type="PROSITE" id="PS52041">
    <property type="entry name" value="TOPO_IIB"/>
    <property type="match status" value="1"/>
</dbReference>
<comment type="subunit">
    <text evidence="11">Homodimer. Heterotetramer of two Top6A and two Top6B chains.</text>
</comment>
<dbReference type="GO" id="GO:0006265">
    <property type="term" value="P:DNA topological change"/>
    <property type="evidence" value="ECO:0007669"/>
    <property type="project" value="UniProtKB-UniRule"/>
</dbReference>
<comment type="cofactor">
    <cofactor evidence="2 11">
        <name>Mg(2+)</name>
        <dbReference type="ChEBI" id="CHEBI:18420"/>
    </cofactor>
</comment>
<gene>
    <name evidence="11" type="primary">top6A</name>
    <name evidence="15" type="ORF">MNODULE_01610</name>
</gene>
<dbReference type="Pfam" id="PF21180">
    <property type="entry name" value="TOP6A-Spo11_Toprim"/>
    <property type="match status" value="1"/>
</dbReference>
<evidence type="ECO:0000259" key="13">
    <source>
        <dbReference type="Pfam" id="PF20768"/>
    </source>
</evidence>
<dbReference type="PRINTS" id="PR01552">
    <property type="entry name" value="TPISMRASE6A"/>
</dbReference>
<evidence type="ECO:0000256" key="8">
    <source>
        <dbReference type="ARBA" id="ARBA00023029"/>
    </source>
</evidence>
<dbReference type="InterPro" id="IPR049333">
    <property type="entry name" value="Topo_VI_alpha"/>
</dbReference>
<dbReference type="GO" id="GO:0000287">
    <property type="term" value="F:magnesium ion binding"/>
    <property type="evidence" value="ECO:0007669"/>
    <property type="project" value="UniProtKB-UniRule"/>
</dbReference>
<comment type="catalytic activity">
    <reaction evidence="1 11">
        <text>ATP-dependent breakage, passage and rejoining of double-stranded DNA.</text>
        <dbReference type="EC" id="5.6.2.2"/>
    </reaction>
</comment>
<keyword evidence="6 11" id="KW-0067">ATP-binding</keyword>
<feature type="active site" description="O-(5'-phospho-DNA)-tyrosine intermediate" evidence="11">
    <location>
        <position position="101"/>
    </location>
</feature>